<dbReference type="OrthoDB" id="6462894at2"/>
<protein>
    <submittedName>
        <fullName evidence="2">Toxin-antitoxin system protein</fullName>
    </submittedName>
</protein>
<gene>
    <name evidence="2" type="ORF">CRX42_17975</name>
</gene>
<dbReference type="RefSeq" id="WP_110660585.1">
    <property type="nucleotide sequence ID" value="NZ_PDLL01000223.1"/>
</dbReference>
<dbReference type="AlphaFoldDB" id="A0A2W0EMG3"/>
<proteinExistence type="predicted"/>
<evidence type="ECO:0000313" key="3">
    <source>
        <dbReference type="Proteomes" id="UP000247437"/>
    </source>
</evidence>
<accession>A0A2W0EMG3</accession>
<reference evidence="2 3" key="1">
    <citation type="journal article" date="2018" name="Appl. Microbiol. Biotechnol.">
        <title>Characterization of the caprolactam degradation pathway in Pseudomonas jessenii using mass spectrometry-based proteomics.</title>
        <authorList>
            <person name="Otzen M."/>
            <person name="Palacio C."/>
            <person name="Janssen D.B."/>
        </authorList>
    </citation>
    <scope>NUCLEOTIDE SEQUENCE [LARGE SCALE GENOMIC DNA]</scope>
    <source>
        <strain evidence="2 3">GO3</strain>
    </source>
</reference>
<name>A0A2W0EMG3_PSEJE</name>
<sequence length="65" mass="7548">MSKNRIFKETPKTRLIVSVETETVAAIDRLIRYPSANRSEFVRLAIEEKLERDVVQFQDRVSAVP</sequence>
<dbReference type="Pfam" id="PF01402">
    <property type="entry name" value="RHH_1"/>
    <property type="match status" value="1"/>
</dbReference>
<evidence type="ECO:0000313" key="2">
    <source>
        <dbReference type="EMBL" id="PYY69167.1"/>
    </source>
</evidence>
<dbReference type="EMBL" id="PDLL01000223">
    <property type="protein sequence ID" value="PYY69167.1"/>
    <property type="molecule type" value="Genomic_DNA"/>
</dbReference>
<organism evidence="2 3">
    <name type="scientific">Pseudomonas jessenii</name>
    <dbReference type="NCBI Taxonomy" id="77298"/>
    <lineage>
        <taxon>Bacteria</taxon>
        <taxon>Pseudomonadati</taxon>
        <taxon>Pseudomonadota</taxon>
        <taxon>Gammaproteobacteria</taxon>
        <taxon>Pseudomonadales</taxon>
        <taxon>Pseudomonadaceae</taxon>
        <taxon>Pseudomonas</taxon>
    </lineage>
</organism>
<comment type="caution">
    <text evidence="2">The sequence shown here is derived from an EMBL/GenBank/DDBJ whole genome shotgun (WGS) entry which is preliminary data.</text>
</comment>
<feature type="domain" description="Ribbon-helix-helix protein CopG" evidence="1">
    <location>
        <begin position="14"/>
        <end position="52"/>
    </location>
</feature>
<dbReference type="Proteomes" id="UP000247437">
    <property type="component" value="Unassembled WGS sequence"/>
</dbReference>
<evidence type="ECO:0000259" key="1">
    <source>
        <dbReference type="Pfam" id="PF01402"/>
    </source>
</evidence>
<dbReference type="InterPro" id="IPR002145">
    <property type="entry name" value="CopG"/>
</dbReference>
<dbReference type="GO" id="GO:0006355">
    <property type="term" value="P:regulation of DNA-templated transcription"/>
    <property type="evidence" value="ECO:0007669"/>
    <property type="project" value="InterPro"/>
</dbReference>